<gene>
    <name evidence="1" type="ORF">LTS18_008504</name>
</gene>
<evidence type="ECO:0000313" key="2">
    <source>
        <dbReference type="Proteomes" id="UP001186974"/>
    </source>
</evidence>
<comment type="caution">
    <text evidence="1">The sequence shown here is derived from an EMBL/GenBank/DDBJ whole genome shotgun (WGS) entry which is preliminary data.</text>
</comment>
<evidence type="ECO:0000313" key="1">
    <source>
        <dbReference type="EMBL" id="KAK3078076.1"/>
    </source>
</evidence>
<name>A0ACC3DMZ3_9PEZI</name>
<accession>A0ACC3DMZ3</accession>
<organism evidence="1 2">
    <name type="scientific">Coniosporium uncinatum</name>
    <dbReference type="NCBI Taxonomy" id="93489"/>
    <lineage>
        <taxon>Eukaryota</taxon>
        <taxon>Fungi</taxon>
        <taxon>Dikarya</taxon>
        <taxon>Ascomycota</taxon>
        <taxon>Pezizomycotina</taxon>
        <taxon>Dothideomycetes</taxon>
        <taxon>Dothideomycetes incertae sedis</taxon>
        <taxon>Coniosporium</taxon>
    </lineage>
</organism>
<reference evidence="1" key="1">
    <citation type="submission" date="2024-09" db="EMBL/GenBank/DDBJ databases">
        <title>Black Yeasts Isolated from many extreme environments.</title>
        <authorList>
            <person name="Coleine C."/>
            <person name="Stajich J.E."/>
            <person name="Selbmann L."/>
        </authorList>
    </citation>
    <scope>NUCLEOTIDE SEQUENCE</scope>
    <source>
        <strain evidence="1">CCFEE 5737</strain>
    </source>
</reference>
<sequence>MIELLFLAFACLASTEQPSAPSPIAGPLRDLPWGQLNFLHTTDTHGWHGGHLQEPSFSADWGDYISFAKHMHDKADADGSDILLVDTGDRIEGNGLYDGSHPKGRYTYDIVKEQAIDLICIGNHELYESNSSINEFYQTVPNFKDSYLASNVDIYNPKSDVFEPLAPRFKKFTTKNQGIRILAFGFLFDFAGNANNTKVQLVEETIKEEWFQDVLRDRDTDLIVVFGHVGLRMPEFQLLFKTIRSVQWDTPIQFFGGHTHVRDYVTYDKKSAGIESGRYMETLGFMSISGLGIGKKSVDTAAKLSFNRRYIDNNLFSMYHHSNTNSSTFPTEHGKNVSSQISSARKDLHLDETRGCAPRDFWVNRAPFPDKSSIFSLLQDRILPETVAKSSRVTKEGKKAVAITNTGAIRFDIFAGPFTRDTEFLVSPFTSGLKYIPDVKYSSAKRVLELLNNEGPVLNSISTELGMRAWSLVPPEQISREQVVVGEDVADGSWGRRLSMHNHQEFLGQGDKTELTPGYTTSDDLGDDGDDTVHSPINFYEVPNCIQAAVGFDIAETGEGEPEAVDLVYNEFIEPWLLLALKYLGEKFEKGDADVYLKKTFTDIMTEWVQENWACEK</sequence>
<proteinExistence type="predicted"/>
<dbReference type="EMBL" id="JAWDJW010002224">
    <property type="protein sequence ID" value="KAK3078076.1"/>
    <property type="molecule type" value="Genomic_DNA"/>
</dbReference>
<protein>
    <submittedName>
        <fullName evidence="1">Uncharacterized protein</fullName>
    </submittedName>
</protein>
<keyword evidence="2" id="KW-1185">Reference proteome</keyword>
<dbReference type="Proteomes" id="UP001186974">
    <property type="component" value="Unassembled WGS sequence"/>
</dbReference>